<organism evidence="1">
    <name type="scientific">Anguilla anguilla</name>
    <name type="common">European freshwater eel</name>
    <name type="synonym">Muraena anguilla</name>
    <dbReference type="NCBI Taxonomy" id="7936"/>
    <lineage>
        <taxon>Eukaryota</taxon>
        <taxon>Metazoa</taxon>
        <taxon>Chordata</taxon>
        <taxon>Craniata</taxon>
        <taxon>Vertebrata</taxon>
        <taxon>Euteleostomi</taxon>
        <taxon>Actinopterygii</taxon>
        <taxon>Neopterygii</taxon>
        <taxon>Teleostei</taxon>
        <taxon>Anguilliformes</taxon>
        <taxon>Anguillidae</taxon>
        <taxon>Anguilla</taxon>
    </lineage>
</organism>
<protein>
    <submittedName>
        <fullName evidence="1">Uncharacterized protein</fullName>
    </submittedName>
</protein>
<dbReference type="AlphaFoldDB" id="A0A0E9R212"/>
<dbReference type="EMBL" id="GBXM01085413">
    <property type="protein sequence ID" value="JAH23164.1"/>
    <property type="molecule type" value="Transcribed_RNA"/>
</dbReference>
<reference evidence="1" key="1">
    <citation type="submission" date="2014-11" db="EMBL/GenBank/DDBJ databases">
        <authorList>
            <person name="Amaro Gonzalez C."/>
        </authorList>
    </citation>
    <scope>NUCLEOTIDE SEQUENCE</scope>
</reference>
<name>A0A0E9R212_ANGAN</name>
<accession>A0A0E9R212</accession>
<proteinExistence type="predicted"/>
<evidence type="ECO:0000313" key="1">
    <source>
        <dbReference type="EMBL" id="JAH23164.1"/>
    </source>
</evidence>
<reference evidence="1" key="2">
    <citation type="journal article" date="2015" name="Fish Shellfish Immunol.">
        <title>Early steps in the European eel (Anguilla anguilla)-Vibrio vulnificus interaction in the gills: Role of the RtxA13 toxin.</title>
        <authorList>
            <person name="Callol A."/>
            <person name="Pajuelo D."/>
            <person name="Ebbesson L."/>
            <person name="Teles M."/>
            <person name="MacKenzie S."/>
            <person name="Amaro C."/>
        </authorList>
    </citation>
    <scope>NUCLEOTIDE SEQUENCE</scope>
</reference>
<sequence>MFYLFLCKNNYISFYILLICLLTVTY</sequence>